<feature type="region of interest" description="Disordered" evidence="1">
    <location>
        <begin position="676"/>
        <end position="772"/>
    </location>
</feature>
<reference evidence="4" key="1">
    <citation type="submission" date="2013-04" db="EMBL/GenBank/DDBJ databases">
        <title>The Genome Sequence of Fonticula alba ATCC 38817.</title>
        <authorList>
            <consortium name="The Broad Institute Genomics Platform"/>
            <person name="Russ C."/>
            <person name="Cuomo C."/>
            <person name="Burger G."/>
            <person name="Gray M.W."/>
            <person name="Holland P.W.H."/>
            <person name="King N."/>
            <person name="Lang F.B.F."/>
            <person name="Roger A.J."/>
            <person name="Ruiz-Trillo I."/>
            <person name="Brown M."/>
            <person name="Walker B."/>
            <person name="Young S."/>
            <person name="Zeng Q."/>
            <person name="Gargeya S."/>
            <person name="Fitzgerald M."/>
            <person name="Haas B."/>
            <person name="Abouelleil A."/>
            <person name="Allen A.W."/>
            <person name="Alvarado L."/>
            <person name="Arachchi H.M."/>
            <person name="Berlin A.M."/>
            <person name="Chapman S.B."/>
            <person name="Gainer-Dewar J."/>
            <person name="Goldberg J."/>
            <person name="Griggs A."/>
            <person name="Gujja S."/>
            <person name="Hansen M."/>
            <person name="Howarth C."/>
            <person name="Imamovic A."/>
            <person name="Ireland A."/>
            <person name="Larimer J."/>
            <person name="McCowan C."/>
            <person name="Murphy C."/>
            <person name="Pearson M."/>
            <person name="Poon T.W."/>
            <person name="Priest M."/>
            <person name="Roberts A."/>
            <person name="Saif S."/>
            <person name="Shea T."/>
            <person name="Sisk P."/>
            <person name="Sykes S."/>
            <person name="Wortman J."/>
            <person name="Nusbaum C."/>
            <person name="Birren B."/>
        </authorList>
    </citation>
    <scope>NUCLEOTIDE SEQUENCE [LARGE SCALE GENOMIC DNA]</scope>
    <source>
        <strain evidence="4">ATCC 38817</strain>
    </source>
</reference>
<dbReference type="InterPro" id="IPR019452">
    <property type="entry name" value="VPS39/TGF_beta_rcpt-assoc_1"/>
</dbReference>
<dbReference type="GO" id="GO:0005737">
    <property type="term" value="C:cytoplasm"/>
    <property type="evidence" value="ECO:0007669"/>
    <property type="project" value="TreeGrafter"/>
</dbReference>
<dbReference type="GO" id="GO:0006914">
    <property type="term" value="P:autophagy"/>
    <property type="evidence" value="ECO:0007669"/>
    <property type="project" value="TreeGrafter"/>
</dbReference>
<organism evidence="4">
    <name type="scientific">Fonticula alba</name>
    <name type="common">Slime mold</name>
    <dbReference type="NCBI Taxonomy" id="691883"/>
    <lineage>
        <taxon>Eukaryota</taxon>
        <taxon>Rotosphaerida</taxon>
        <taxon>Fonticulaceae</taxon>
        <taxon>Fonticula</taxon>
    </lineage>
</organism>
<dbReference type="AlphaFoldDB" id="A0A058ZA32"/>
<evidence type="ECO:0008006" key="6">
    <source>
        <dbReference type="Google" id="ProtNLM"/>
    </source>
</evidence>
<feature type="compositionally biased region" description="Low complexity" evidence="1">
    <location>
        <begin position="680"/>
        <end position="693"/>
    </location>
</feature>
<dbReference type="Proteomes" id="UP000030693">
    <property type="component" value="Unassembled WGS sequence"/>
</dbReference>
<feature type="compositionally biased region" description="Low complexity" evidence="1">
    <location>
        <begin position="718"/>
        <end position="727"/>
    </location>
</feature>
<keyword evidence="5" id="KW-1185">Reference proteome</keyword>
<feature type="compositionally biased region" description="Polar residues" evidence="1">
    <location>
        <begin position="700"/>
        <end position="717"/>
    </location>
</feature>
<gene>
    <name evidence="4" type="ORF">H696_02109</name>
</gene>
<name>A0A058ZA32_FONAL</name>
<dbReference type="PANTHER" id="PTHR12894">
    <property type="entry name" value="CNH DOMAIN CONTAINING"/>
    <property type="match status" value="1"/>
</dbReference>
<proteinExistence type="predicted"/>
<dbReference type="Pfam" id="PF10367">
    <property type="entry name" value="zf-Vps39_C"/>
    <property type="match status" value="1"/>
</dbReference>
<dbReference type="EMBL" id="KB932203">
    <property type="protein sequence ID" value="KCV71159.1"/>
    <property type="molecule type" value="Genomic_DNA"/>
</dbReference>
<dbReference type="GO" id="GO:0016020">
    <property type="term" value="C:membrane"/>
    <property type="evidence" value="ECO:0007669"/>
    <property type="project" value="TreeGrafter"/>
</dbReference>
<dbReference type="RefSeq" id="XP_009494282.1">
    <property type="nucleotide sequence ID" value="XM_009496007.1"/>
</dbReference>
<dbReference type="GO" id="GO:0034058">
    <property type="term" value="P:endosomal vesicle fusion"/>
    <property type="evidence" value="ECO:0007669"/>
    <property type="project" value="TreeGrafter"/>
</dbReference>
<evidence type="ECO:0000259" key="3">
    <source>
        <dbReference type="Pfam" id="PF10367"/>
    </source>
</evidence>
<dbReference type="eggNOG" id="KOG2063">
    <property type="taxonomic scope" value="Eukaryota"/>
</dbReference>
<dbReference type="OrthoDB" id="5325112at2759"/>
<evidence type="ECO:0000313" key="5">
    <source>
        <dbReference type="Proteomes" id="UP000030693"/>
    </source>
</evidence>
<evidence type="ECO:0000256" key="1">
    <source>
        <dbReference type="SAM" id="MobiDB-lite"/>
    </source>
</evidence>
<dbReference type="InterPro" id="IPR019453">
    <property type="entry name" value="VPS39/TGFA1_Znf"/>
</dbReference>
<dbReference type="PANTHER" id="PTHR12894:SF27">
    <property type="entry name" value="TRANSFORMING GROWTH FACTOR-BETA RECEPTOR-ASSOCIATED PROTEIN 1"/>
    <property type="match status" value="1"/>
</dbReference>
<feature type="domain" description="Vacuolar sorting protein 39/Transforming growth factor beta receptor-associated zinc finger" evidence="3">
    <location>
        <begin position="619"/>
        <end position="655"/>
    </location>
</feature>
<dbReference type="InterPro" id="IPR032914">
    <property type="entry name" value="Vam6/VPS39/TRAP1"/>
</dbReference>
<feature type="domain" description="Vacuolar sorting protein 39/Transforming growth factor beta receptor-associated" evidence="2">
    <location>
        <begin position="142"/>
        <end position="229"/>
    </location>
</feature>
<accession>A0A058ZA32</accession>
<sequence>MSDDLFTFDLFYSISKINKKLTTIDAIDNASILGCQDGTILIIKSPGQGHSTNTSSNSNLSRFNTFKKPIDQLYVIESHRWLLVLCDANTPLLNYMREVHRLLNDLEINPTRRPLDDIPAKDRGMYRFLVSLPDRTEITRIVDTALLTLLVDMKNSGPLLEMALQRSTCSEVDARNILRQKPHAPHLITLYFYRCQHNKALSLLKNFGTTQVGTQTGVQHTVAYLQRLNPFYATGVTPAEGTSGGPAPLAEPSDDTVGLILEYSIWVLDHDPTLGVDIFANHPHALALGPDRVVAHLQNRKLGMPALQRYLERLVLRATLPASERIDSHAGSGAHAGMGELLSDAGLKTVDLSQLARRSPASLAVAPLDGVAPAPATRDLTFTRGQLVHLHESLIRLYLEGVLGEIRQAAGPAASAQVQEDPRRYATLTPLRLKLLHFLVTSRYYAPEQFLGRFPINALFDARIVLLSRAKLHDEALNIIVQLQDDLASAELYCELHLARGADMPASQSHPQEDLFMILIRKLLAPNLVAGQEQPLTPAETDTRLRFAIHLVEKHGHKMDILQLVSELPADTQLERIAPLLTDLLRSFSTERHAVHLQRALLRASHVQTRAELAAAKSRYIVIDQTRTCIICSKAISRAAFVIQTDGQPVHFFCSSYKPDMATGAAGLPGAVATPPPEPAYSSSPPFVVAPSPGLDSPTFGGQSHYSQPLPQSMPFHQQQPLPQQQPAGVPRPTGQVPPSAAGGGGWSGGFSSGGGGTSSGPGGSNGMMFLR</sequence>
<protein>
    <recommendedName>
        <fullName evidence="6">Vacuolar sorting protein 39/Transforming growth factor beta receptor-associated domain-containing protein</fullName>
    </recommendedName>
</protein>
<feature type="compositionally biased region" description="Gly residues" evidence="1">
    <location>
        <begin position="742"/>
        <end position="766"/>
    </location>
</feature>
<dbReference type="STRING" id="691883.A0A058ZA32"/>
<dbReference type="Pfam" id="PF10366">
    <property type="entry name" value="Vps39_1"/>
    <property type="match status" value="1"/>
</dbReference>
<dbReference type="GeneID" id="20526834"/>
<evidence type="ECO:0000313" key="4">
    <source>
        <dbReference type="EMBL" id="KCV71159.1"/>
    </source>
</evidence>
<evidence type="ECO:0000259" key="2">
    <source>
        <dbReference type="Pfam" id="PF10366"/>
    </source>
</evidence>